<evidence type="ECO:0000256" key="1">
    <source>
        <dbReference type="ARBA" id="ARBA00022737"/>
    </source>
</evidence>
<keyword evidence="1" id="KW-0677">Repeat</keyword>
<proteinExistence type="predicted"/>
<sequence length="479" mass="53285">MRSLQLSPKSTTNGREPSDRRAVTPTFNVRRKDVPKTLVEASAQLNSRTRSFPDSPSSSYHNQKSEALPGICVTPIGFSLIQVPSSFPKLSDPAPSNVPPTDEEKGRYIERAREPVLNSDDADTQLAWASDALSWLAVCYALERAVCDTKDPSFKSSVEGSELEVDAKNIIGFLVEQGHPRANFEKGKWLEFGQFGHRIDKRSAFRLYRDALSGGYMRAAYRMGMMYETSNDSTKAIEYYEKGSKEDDAACCYRMAMMAFLGQHGQKVNFPKAILLLKTAALRADENAPQGAFVLGMLQADELPNIRVPELHDQASAREHLEKAAFLGFAKAQLKMGSAYELANLGYPFDPALSMHYYELASHQGEPEADMGISKWCLCGYEDLFETNEEIAFNRAKRAASQDLPTALFAMGYFHEIGIHVDVDLDQAMEWYRKAAKAGNLDATARINAVGLRIQREQHPPRVPGPGPWNRSPSPPYPT</sequence>
<feature type="compositionally biased region" description="Polar residues" evidence="2">
    <location>
        <begin position="1"/>
        <end position="15"/>
    </location>
</feature>
<dbReference type="Gene3D" id="1.25.40.10">
    <property type="entry name" value="Tetratricopeptide repeat domain"/>
    <property type="match status" value="1"/>
</dbReference>
<gene>
    <name evidence="3 5" type="ORF">BDZ99DRAFT_394645</name>
</gene>
<dbReference type="SMART" id="SM00671">
    <property type="entry name" value="SEL1"/>
    <property type="match status" value="7"/>
</dbReference>
<name>A0A6A6YBQ8_9PEZI</name>
<evidence type="ECO:0000256" key="2">
    <source>
        <dbReference type="SAM" id="MobiDB-lite"/>
    </source>
</evidence>
<protein>
    <submittedName>
        <fullName evidence="3 5">HCP-like protein</fullName>
    </submittedName>
</protein>
<dbReference type="Pfam" id="PF08238">
    <property type="entry name" value="Sel1"/>
    <property type="match status" value="6"/>
</dbReference>
<dbReference type="InterPro" id="IPR011990">
    <property type="entry name" value="TPR-like_helical_dom_sf"/>
</dbReference>
<dbReference type="GeneID" id="54456802"/>
<dbReference type="AlphaFoldDB" id="A0A6A6YBQ8"/>
<dbReference type="EMBL" id="MU003707">
    <property type="protein sequence ID" value="KAF2806251.1"/>
    <property type="molecule type" value="Genomic_DNA"/>
</dbReference>
<reference evidence="5" key="2">
    <citation type="submission" date="2020-04" db="EMBL/GenBank/DDBJ databases">
        <authorList>
            <consortium name="NCBI Genome Project"/>
        </authorList>
    </citation>
    <scope>NUCLEOTIDE SEQUENCE</scope>
    <source>
        <strain evidence="5">CBS 304.34</strain>
    </source>
</reference>
<dbReference type="PANTHER" id="PTHR46430:SF2">
    <property type="entry name" value="CHITIN SYNTHASE REGULATORY FACTOR 4"/>
    <property type="match status" value="1"/>
</dbReference>
<feature type="compositionally biased region" description="Polar residues" evidence="2">
    <location>
        <begin position="43"/>
        <end position="62"/>
    </location>
</feature>
<evidence type="ECO:0000313" key="4">
    <source>
        <dbReference type="Proteomes" id="UP000504636"/>
    </source>
</evidence>
<organism evidence="3">
    <name type="scientific">Mytilinidion resinicola</name>
    <dbReference type="NCBI Taxonomy" id="574789"/>
    <lineage>
        <taxon>Eukaryota</taxon>
        <taxon>Fungi</taxon>
        <taxon>Dikarya</taxon>
        <taxon>Ascomycota</taxon>
        <taxon>Pezizomycotina</taxon>
        <taxon>Dothideomycetes</taxon>
        <taxon>Pleosporomycetidae</taxon>
        <taxon>Mytilinidiales</taxon>
        <taxon>Mytilinidiaceae</taxon>
        <taxon>Mytilinidion</taxon>
    </lineage>
</organism>
<dbReference type="InterPro" id="IPR006597">
    <property type="entry name" value="Sel1-like"/>
</dbReference>
<evidence type="ECO:0000313" key="3">
    <source>
        <dbReference type="EMBL" id="KAF2806251.1"/>
    </source>
</evidence>
<feature type="region of interest" description="Disordered" evidence="2">
    <location>
        <begin position="454"/>
        <end position="479"/>
    </location>
</feature>
<dbReference type="PANTHER" id="PTHR46430">
    <property type="entry name" value="PROTEIN SKT5-RELATED"/>
    <property type="match status" value="1"/>
</dbReference>
<feature type="region of interest" description="Disordered" evidence="2">
    <location>
        <begin position="1"/>
        <end position="64"/>
    </location>
</feature>
<dbReference type="RefSeq" id="XP_033573215.1">
    <property type="nucleotide sequence ID" value="XM_033715909.1"/>
</dbReference>
<keyword evidence="4" id="KW-1185">Reference proteome</keyword>
<evidence type="ECO:0000313" key="5">
    <source>
        <dbReference type="RefSeq" id="XP_033573215.1"/>
    </source>
</evidence>
<accession>A0A6A6YBQ8</accession>
<dbReference type="Proteomes" id="UP000504636">
    <property type="component" value="Unplaced"/>
</dbReference>
<dbReference type="SUPFAM" id="SSF81901">
    <property type="entry name" value="HCP-like"/>
    <property type="match status" value="2"/>
</dbReference>
<dbReference type="InterPro" id="IPR051726">
    <property type="entry name" value="Chitin_Synth_Reg"/>
</dbReference>
<reference evidence="5" key="3">
    <citation type="submission" date="2025-04" db="UniProtKB">
        <authorList>
            <consortium name="RefSeq"/>
        </authorList>
    </citation>
    <scope>IDENTIFICATION</scope>
    <source>
        <strain evidence="5">CBS 304.34</strain>
    </source>
</reference>
<reference evidence="3 5" key="1">
    <citation type="journal article" date="2020" name="Stud. Mycol.">
        <title>101 Dothideomycetes genomes: a test case for predicting lifestyles and emergence of pathogens.</title>
        <authorList>
            <person name="Haridas S."/>
            <person name="Albert R."/>
            <person name="Binder M."/>
            <person name="Bloem J."/>
            <person name="Labutti K."/>
            <person name="Salamov A."/>
            <person name="Andreopoulos B."/>
            <person name="Baker S."/>
            <person name="Barry K."/>
            <person name="Bills G."/>
            <person name="Bluhm B."/>
            <person name="Cannon C."/>
            <person name="Castanera R."/>
            <person name="Culley D."/>
            <person name="Daum C."/>
            <person name="Ezra D."/>
            <person name="Gonzalez J."/>
            <person name="Henrissat B."/>
            <person name="Kuo A."/>
            <person name="Liang C."/>
            <person name="Lipzen A."/>
            <person name="Lutzoni F."/>
            <person name="Magnuson J."/>
            <person name="Mondo S."/>
            <person name="Nolan M."/>
            <person name="Ohm R."/>
            <person name="Pangilinan J."/>
            <person name="Park H.-J."/>
            <person name="Ramirez L."/>
            <person name="Alfaro M."/>
            <person name="Sun H."/>
            <person name="Tritt A."/>
            <person name="Yoshinaga Y."/>
            <person name="Zwiers L.-H."/>
            <person name="Turgeon B."/>
            <person name="Goodwin S."/>
            <person name="Spatafora J."/>
            <person name="Crous P."/>
            <person name="Grigoriev I."/>
        </authorList>
    </citation>
    <scope>NUCLEOTIDE SEQUENCE</scope>
    <source>
        <strain evidence="3 5">CBS 304.34</strain>
    </source>
</reference>
<dbReference type="OrthoDB" id="4095816at2759"/>
<feature type="compositionally biased region" description="Pro residues" evidence="2">
    <location>
        <begin position="461"/>
        <end position="479"/>
    </location>
</feature>